<feature type="non-terminal residue" evidence="10">
    <location>
        <position position="1835"/>
    </location>
</feature>
<feature type="transmembrane region" description="Helical" evidence="8">
    <location>
        <begin position="194"/>
        <end position="213"/>
    </location>
</feature>
<dbReference type="InterPro" id="IPR011992">
    <property type="entry name" value="EF-hand-dom_pair"/>
</dbReference>
<organism evidence="10 11">
    <name type="scientific">Symbiodinium necroappetens</name>
    <dbReference type="NCBI Taxonomy" id="1628268"/>
    <lineage>
        <taxon>Eukaryota</taxon>
        <taxon>Sar</taxon>
        <taxon>Alveolata</taxon>
        <taxon>Dinophyceae</taxon>
        <taxon>Suessiales</taxon>
        <taxon>Symbiodiniaceae</taxon>
        <taxon>Symbiodinium</taxon>
    </lineage>
</organism>
<dbReference type="InterPro" id="IPR025697">
    <property type="entry name" value="CLU_dom"/>
</dbReference>
<feature type="region of interest" description="Disordered" evidence="7">
    <location>
        <begin position="758"/>
        <end position="777"/>
    </location>
</feature>
<dbReference type="InterPro" id="IPR039859">
    <property type="entry name" value="PFA4/ZDH16/20/ERF2-like"/>
</dbReference>
<keyword evidence="4 8" id="KW-1133">Transmembrane helix</keyword>
<keyword evidence="6" id="KW-0012">Acyltransferase</keyword>
<evidence type="ECO:0000256" key="6">
    <source>
        <dbReference type="ARBA" id="ARBA00023315"/>
    </source>
</evidence>
<feature type="region of interest" description="Disordered" evidence="7">
    <location>
        <begin position="1"/>
        <end position="28"/>
    </location>
</feature>
<dbReference type="Pfam" id="PF01529">
    <property type="entry name" value="DHHC"/>
    <property type="match status" value="1"/>
</dbReference>
<evidence type="ECO:0000256" key="1">
    <source>
        <dbReference type="ARBA" id="ARBA00004141"/>
    </source>
</evidence>
<proteinExistence type="predicted"/>
<comment type="caution">
    <text evidence="10">The sequence shown here is derived from an EMBL/GenBank/DDBJ whole genome shotgun (WGS) entry which is preliminary data.</text>
</comment>
<dbReference type="Gene3D" id="1.25.40.10">
    <property type="entry name" value="Tetratricopeptide repeat domain"/>
    <property type="match status" value="1"/>
</dbReference>
<dbReference type="Pfam" id="PF13236">
    <property type="entry name" value="CLU"/>
    <property type="match status" value="1"/>
</dbReference>
<feature type="region of interest" description="Disordered" evidence="7">
    <location>
        <begin position="315"/>
        <end position="342"/>
    </location>
</feature>
<evidence type="ECO:0000256" key="4">
    <source>
        <dbReference type="ARBA" id="ARBA00022989"/>
    </source>
</evidence>
<dbReference type="PANTHER" id="PTHR22883">
    <property type="entry name" value="ZINC FINGER DHHC DOMAIN CONTAINING PROTEIN"/>
    <property type="match status" value="1"/>
</dbReference>
<feature type="compositionally biased region" description="Polar residues" evidence="7">
    <location>
        <begin position="425"/>
        <end position="448"/>
    </location>
</feature>
<dbReference type="GO" id="GO:0006612">
    <property type="term" value="P:protein targeting to membrane"/>
    <property type="evidence" value="ECO:0007669"/>
    <property type="project" value="TreeGrafter"/>
</dbReference>
<feature type="transmembrane region" description="Helical" evidence="8">
    <location>
        <begin position="77"/>
        <end position="99"/>
    </location>
</feature>
<evidence type="ECO:0000256" key="2">
    <source>
        <dbReference type="ARBA" id="ARBA00022679"/>
    </source>
</evidence>
<dbReference type="InterPro" id="IPR033646">
    <property type="entry name" value="CLU-central"/>
</dbReference>
<dbReference type="Pfam" id="PF12807">
    <property type="entry name" value="eIF3_p135"/>
    <property type="match status" value="1"/>
</dbReference>
<dbReference type="GO" id="GO:0016020">
    <property type="term" value="C:membrane"/>
    <property type="evidence" value="ECO:0007669"/>
    <property type="project" value="UniProtKB-SubCell"/>
</dbReference>
<dbReference type="GO" id="GO:0005783">
    <property type="term" value="C:endoplasmic reticulum"/>
    <property type="evidence" value="ECO:0007669"/>
    <property type="project" value="TreeGrafter"/>
</dbReference>
<dbReference type="InterPro" id="IPR011990">
    <property type="entry name" value="TPR-like_helical_dom_sf"/>
</dbReference>
<evidence type="ECO:0000313" key="10">
    <source>
        <dbReference type="EMBL" id="CAE7474618.1"/>
    </source>
</evidence>
<reference evidence="10" key="1">
    <citation type="submission" date="2021-02" db="EMBL/GenBank/DDBJ databases">
        <authorList>
            <person name="Dougan E. K."/>
            <person name="Rhodes N."/>
            <person name="Thang M."/>
            <person name="Chan C."/>
        </authorList>
    </citation>
    <scope>NUCLEOTIDE SEQUENCE</scope>
</reference>
<keyword evidence="5 8" id="KW-0472">Membrane</keyword>
<keyword evidence="2" id="KW-0808">Transferase</keyword>
<feature type="compositionally biased region" description="Polar residues" evidence="7">
    <location>
        <begin position="315"/>
        <end position="324"/>
    </location>
</feature>
<keyword evidence="3 8" id="KW-0812">Transmembrane</keyword>
<comment type="subcellular location">
    <subcellularLocation>
        <location evidence="1">Membrane</location>
        <topology evidence="1">Multi-pass membrane protein</topology>
    </subcellularLocation>
</comment>
<evidence type="ECO:0000256" key="3">
    <source>
        <dbReference type="ARBA" id="ARBA00022692"/>
    </source>
</evidence>
<dbReference type="InterPro" id="IPR001594">
    <property type="entry name" value="Palmitoyltrfase_DHHC"/>
</dbReference>
<feature type="region of interest" description="Disordered" evidence="7">
    <location>
        <begin position="270"/>
        <end position="292"/>
    </location>
</feature>
<evidence type="ECO:0000256" key="7">
    <source>
        <dbReference type="SAM" id="MobiDB-lite"/>
    </source>
</evidence>
<dbReference type="PROSITE" id="PS50216">
    <property type="entry name" value="DHHC"/>
    <property type="match status" value="1"/>
</dbReference>
<dbReference type="PROSITE" id="PS51823">
    <property type="entry name" value="CLU"/>
    <property type="match status" value="1"/>
</dbReference>
<gene>
    <name evidence="10" type="ORF">SNEC2469_LOCUS13402</name>
</gene>
<dbReference type="OrthoDB" id="626167at2759"/>
<feature type="region of interest" description="Disordered" evidence="7">
    <location>
        <begin position="357"/>
        <end position="379"/>
    </location>
</feature>
<dbReference type="SUPFAM" id="SSF47473">
    <property type="entry name" value="EF-hand"/>
    <property type="match status" value="1"/>
</dbReference>
<dbReference type="EMBL" id="CAJNJA010021364">
    <property type="protein sequence ID" value="CAE7474618.1"/>
    <property type="molecule type" value="Genomic_DNA"/>
</dbReference>
<feature type="region of interest" description="Disordered" evidence="7">
    <location>
        <begin position="410"/>
        <end position="482"/>
    </location>
</feature>
<feature type="domain" description="Clu" evidence="9">
    <location>
        <begin position="520"/>
        <end position="883"/>
    </location>
</feature>
<evidence type="ECO:0000256" key="5">
    <source>
        <dbReference type="ARBA" id="ARBA00023136"/>
    </source>
</evidence>
<keyword evidence="11" id="KW-1185">Reference proteome</keyword>
<evidence type="ECO:0000256" key="8">
    <source>
        <dbReference type="SAM" id="Phobius"/>
    </source>
</evidence>
<evidence type="ECO:0000259" key="9">
    <source>
        <dbReference type="PROSITE" id="PS51823"/>
    </source>
</evidence>
<evidence type="ECO:0000313" key="11">
    <source>
        <dbReference type="Proteomes" id="UP000601435"/>
    </source>
</evidence>
<feature type="compositionally biased region" description="Polar residues" evidence="7">
    <location>
        <begin position="363"/>
        <end position="379"/>
    </location>
</feature>
<dbReference type="Proteomes" id="UP000601435">
    <property type="component" value="Unassembled WGS sequence"/>
</dbReference>
<feature type="transmembrane region" description="Helical" evidence="8">
    <location>
        <begin position="44"/>
        <end position="65"/>
    </location>
</feature>
<dbReference type="GO" id="GO:0019706">
    <property type="term" value="F:protein-cysteine S-palmitoyltransferase activity"/>
    <property type="evidence" value="ECO:0007669"/>
    <property type="project" value="TreeGrafter"/>
</dbReference>
<dbReference type="GO" id="GO:0005794">
    <property type="term" value="C:Golgi apparatus"/>
    <property type="evidence" value="ECO:0007669"/>
    <property type="project" value="TreeGrafter"/>
</dbReference>
<protein>
    <recommendedName>
        <fullName evidence="9">Clu domain-containing protein</fullName>
    </recommendedName>
</protein>
<feature type="region of interest" description="Disordered" evidence="7">
    <location>
        <begin position="517"/>
        <end position="541"/>
    </location>
</feature>
<name>A0A812SDL9_9DINO</name>
<accession>A0A812SDL9</accession>
<sequence>MSSSLSWCAGGDTDEENAGSDRTIQMEDLPDMPKRGPAYWTEPFMGVCVVGVLSTILIALTYGATSGTGEEVSSLGQVALALIWAEAGVAALSTLFLLFGNAGELSRSPETCYPIPAEVEQLLKQSHPLDGLKNIPSRQDIPHQDSYCVRCCLWRPRNAGKVHHCNVCQRCVTGFDHHCGVFGRCIVRGNMPCFLANIGMMFAGMVTAMMALMSSSASLQATAIAGSKAVSSNCVARTCVETAEKVCIGTLQIVRALLVKANSVPVMREGARATRAARPGDQVANQGQDAGREAGKEVLDVGTHDPVARRLQRLSLQHPPSIQGQPVKRLSLPSHATRPRPQQLDSIAAEQPLAHNAGESEQPPAQSAESEQPPAQSAESALVARLVGRGLANEASSSLREERAQVEKIKELGSRRTSLEAASVPPTQLQSPRQFSTTEGQDEQSLGTRQPKADASMAPLSQSQRQRDLQGSIEGSKVAQERQVDQAMVRAALVLQRYVRLKNYRWFLLGRRGTSPVQLPPHPGDKRQIPVGSRPGRDPATAWHQCLQQAREGRGAAGSEEEAAVPDDDLTKRRATTALAYVSEVGRFAAAARAAAVLVIHEVMLHPYGMDTEKHRRHHLPEEEGQTVPRLISKDDALWPLLRPRFDGDRVFVHDSMVLTVVGGSTHERSQEFAWRLYQHDLKGLQALADAMAASGYESPFSLPVAVLVDYLGFRVVCRPKVVALGDPPAELVLGPLAEAEVAYGAPGDLPELWREASNAAAAAQQEETRNPTAYPGDSAESIWRQQLQLRSQSQFASLVLHEWDRRHPQLRSDLGQIAGMLGLQGYPVCLMSDLPKSLASTALLRLRSHVSEDEAEAVEAAEAEELHFRSPAELMPPEILPDTDPSISRIVDPVKRLRREALWSLGVPPIPPTHAVTAAANAGQAGGSQALKELTSRAELELPQQLLERISSEGPPLDSQGWTDILHASGVNIRHMSRVAMLASTSSAAALHREALARSAKWLLRRRLWAKKPWAPIAPQRSEDVHIGPERVATMEAVKIFNQVLGSGTETAEFWDRELVPETTRRFGFESASLSRHRVKLHALFRAMEHHCRVKFASSAHRAHLNSPGYPEPFNEGDLVTFELEALQPHFPHFAAVKDLWQQRLQQYHSVDEETRRLRDHLIKEPSFCGFLPDVRIVCARGEEWSAAVSAPTRHTRDGRWDRVFQVLKLQLTFSRALGEAPAATGAILQGIAVALLEMAKTASKPVDDPDSVDEMAAEVMMKTGPTVDKTRLKQALWAADSATQMLPSLLSAWWAQLAAFEAEWLLDKHVEAHARLQRLQMEWERLSPDQPVLMLRLEGTAARLYAQQGNWSAAALHTEKCCNLAERAFGRAHPASVALRARLGDAWSRREDWDKATAAFQEAYSVAQVASDQRTTGRLAFELAQVLYWKGDLSGAKGFAEDAVKLLIPIEVGASRSGDGPQLSTTSFEALMLLSQVYENLCRRLLELHDKEQAEIDPPMLQNLILKAVKCFETVLKNLPLAQQTPRRPGVLSRAAEIVESILGLKVMGMGDGEYTVLVDAVEELLLHASTSTETAPALQRAIAQTRGVRQLQPRAETRAVAEAALRPVSSDSSRERPARLAALFESIGREALMSDVPPSIWFDQTVRLVAEGFSGAPEPGNVTYQATVQLLELCRYFGDAARIIMCEEMSKYDYILTLRDSAAAAQKAEVKQFGETNELLKDLRIVFDWLAEERDSERVSSRKFKQRLPDVYKKFPLLASCFSRMDVNGDCWLDWSEFVTFCLEDERMTHLMKRQTRMNVFGVDFSGALTVKDNQDPVHGCECSFSPPLLPW</sequence>
<dbReference type="SUPFAM" id="SSF48452">
    <property type="entry name" value="TPR-like"/>
    <property type="match status" value="2"/>
</dbReference>